<accession>A0ABW3JFP9</accession>
<reference evidence="6" key="1">
    <citation type="journal article" date="2019" name="Int. J. Syst. Evol. Microbiol.">
        <title>The Global Catalogue of Microorganisms (GCM) 10K type strain sequencing project: providing services to taxonomists for standard genome sequencing and annotation.</title>
        <authorList>
            <consortium name="The Broad Institute Genomics Platform"/>
            <consortium name="The Broad Institute Genome Sequencing Center for Infectious Disease"/>
            <person name="Wu L."/>
            <person name="Ma J."/>
        </authorList>
    </citation>
    <scope>NUCLEOTIDE SEQUENCE [LARGE SCALE GENOMIC DNA]</scope>
    <source>
        <strain evidence="6">CCUG 61697</strain>
    </source>
</reference>
<feature type="domain" description="Thioredoxin" evidence="4">
    <location>
        <begin position="3"/>
        <end position="161"/>
    </location>
</feature>
<comment type="catalytic activity">
    <reaction evidence="3">
        <text>a hydroperoxide + 2 glutathione = an alcohol + glutathione disulfide + H2O</text>
        <dbReference type="Rhea" id="RHEA:62632"/>
        <dbReference type="ChEBI" id="CHEBI:15377"/>
        <dbReference type="ChEBI" id="CHEBI:30879"/>
        <dbReference type="ChEBI" id="CHEBI:35924"/>
        <dbReference type="ChEBI" id="CHEBI:57925"/>
        <dbReference type="ChEBI" id="CHEBI:58297"/>
        <dbReference type="EC" id="1.11.1.27"/>
    </reaction>
</comment>
<dbReference type="InterPro" id="IPR013740">
    <property type="entry name" value="Redoxin"/>
</dbReference>
<evidence type="ECO:0000256" key="2">
    <source>
        <dbReference type="ARBA" id="ARBA00023002"/>
    </source>
</evidence>
<evidence type="ECO:0000256" key="1">
    <source>
        <dbReference type="ARBA" id="ARBA00022559"/>
    </source>
</evidence>
<evidence type="ECO:0000313" key="6">
    <source>
        <dbReference type="Proteomes" id="UP001597102"/>
    </source>
</evidence>
<dbReference type="PROSITE" id="PS51352">
    <property type="entry name" value="THIOREDOXIN_2"/>
    <property type="match status" value="1"/>
</dbReference>
<evidence type="ECO:0000256" key="3">
    <source>
        <dbReference type="RuleBase" id="RU366011"/>
    </source>
</evidence>
<comment type="caution">
    <text evidence="5">The sequence shown here is derived from an EMBL/GenBank/DDBJ whole genome shotgun (WGS) entry which is preliminary data.</text>
</comment>
<name>A0ABW3JFP9_9HYPH</name>
<sequence length="161" mass="16867">MTIAVGDRLPDATFMTIGEKGPEKKAASDIFSGKKVVLFAVPGAFTPTCHLQHVPGFIENADALKAKGADTIACVSVNDAFVMDAWSDVTGAKGKITFLADPDAEFTKAIGMDFDASGAGLGIRSKRYAMLVEDGVVKVLNVEPSPGEAEESTAEKLLEGM</sequence>
<dbReference type="InterPro" id="IPR037944">
    <property type="entry name" value="PRX5-like"/>
</dbReference>
<evidence type="ECO:0000259" key="4">
    <source>
        <dbReference type="PROSITE" id="PS51352"/>
    </source>
</evidence>
<dbReference type="InterPro" id="IPR013766">
    <property type="entry name" value="Thioredoxin_domain"/>
</dbReference>
<dbReference type="EMBL" id="JBHTJO010000002">
    <property type="protein sequence ID" value="MFD0988383.1"/>
    <property type="molecule type" value="Genomic_DNA"/>
</dbReference>
<keyword evidence="1 3" id="KW-0575">Peroxidase</keyword>
<evidence type="ECO:0000313" key="5">
    <source>
        <dbReference type="EMBL" id="MFD0988383.1"/>
    </source>
</evidence>
<keyword evidence="3" id="KW-0049">Antioxidant</keyword>
<proteinExistence type="inferred from homology"/>
<dbReference type="Proteomes" id="UP001597102">
    <property type="component" value="Unassembled WGS sequence"/>
</dbReference>
<dbReference type="Pfam" id="PF08534">
    <property type="entry name" value="Redoxin"/>
    <property type="match status" value="1"/>
</dbReference>
<dbReference type="SUPFAM" id="SSF52833">
    <property type="entry name" value="Thioredoxin-like"/>
    <property type="match status" value="1"/>
</dbReference>
<dbReference type="EC" id="1.11.1.27" evidence="3"/>
<dbReference type="InterPro" id="IPR036249">
    <property type="entry name" value="Thioredoxin-like_sf"/>
</dbReference>
<dbReference type="CDD" id="cd03013">
    <property type="entry name" value="PRX5_like"/>
    <property type="match status" value="1"/>
</dbReference>
<dbReference type="PANTHER" id="PTHR10430">
    <property type="entry name" value="PEROXIREDOXIN"/>
    <property type="match status" value="1"/>
</dbReference>
<keyword evidence="6" id="KW-1185">Reference proteome</keyword>
<keyword evidence="2 3" id="KW-0560">Oxidoreductase</keyword>
<protein>
    <recommendedName>
        <fullName evidence="3">Glutathione-dependent peroxiredoxin</fullName>
        <ecNumber evidence="3">1.11.1.27</ecNumber>
    </recommendedName>
</protein>
<dbReference type="PANTHER" id="PTHR10430:SF16">
    <property type="entry name" value="PEROXIREDOXIN-5, MITOCHONDRIAL"/>
    <property type="match status" value="1"/>
</dbReference>
<dbReference type="RefSeq" id="WP_379091414.1">
    <property type="nucleotide sequence ID" value="NZ_JBHTJO010000002.1"/>
</dbReference>
<comment type="similarity">
    <text evidence="3">Belongs to the peroxiredoxin family. Prx5 subfamily.</text>
</comment>
<gene>
    <name evidence="5" type="ORF">ACFQ2F_14890</name>
</gene>
<keyword evidence="3" id="KW-0676">Redox-active center</keyword>
<dbReference type="Gene3D" id="3.40.30.10">
    <property type="entry name" value="Glutaredoxin"/>
    <property type="match status" value="1"/>
</dbReference>
<comment type="function">
    <text evidence="3">Thiol-specific peroxidase that catalyzes the reduction of hydrogen peroxide and organic hydroperoxides to water and alcohols, respectively. Plays a role in cell protection against oxidative stress by detoxifying peroxides.</text>
</comment>
<organism evidence="5 6">
    <name type="scientific">Methyloligella solikamskensis</name>
    <dbReference type="NCBI Taxonomy" id="1177756"/>
    <lineage>
        <taxon>Bacteria</taxon>
        <taxon>Pseudomonadati</taxon>
        <taxon>Pseudomonadota</taxon>
        <taxon>Alphaproteobacteria</taxon>
        <taxon>Hyphomicrobiales</taxon>
        <taxon>Hyphomicrobiaceae</taxon>
        <taxon>Methyloligella</taxon>
    </lineage>
</organism>